<gene>
    <name evidence="2" type="ORF">BGCPKDLD_5198</name>
</gene>
<keyword evidence="3" id="KW-1185">Reference proteome</keyword>
<proteinExistence type="predicted"/>
<dbReference type="EMBL" id="BPRE01000028">
    <property type="protein sequence ID" value="GJE78581.1"/>
    <property type="molecule type" value="Genomic_DNA"/>
</dbReference>
<reference evidence="2" key="2">
    <citation type="submission" date="2021-08" db="EMBL/GenBank/DDBJ databases">
        <authorList>
            <person name="Tani A."/>
            <person name="Ola A."/>
            <person name="Ogura Y."/>
            <person name="Katsura K."/>
            <person name="Hayashi T."/>
        </authorList>
    </citation>
    <scope>NUCLEOTIDE SEQUENCE</scope>
    <source>
        <strain evidence="2">DSM 14458</strain>
    </source>
</reference>
<protein>
    <submittedName>
        <fullName evidence="2">Uncharacterized protein</fullName>
    </submittedName>
</protein>
<accession>A0ABQ4V1V5</accession>
<dbReference type="Proteomes" id="UP001055093">
    <property type="component" value="Unassembled WGS sequence"/>
</dbReference>
<feature type="region of interest" description="Disordered" evidence="1">
    <location>
        <begin position="1"/>
        <end position="36"/>
    </location>
</feature>
<name>A0ABQ4V1V5_9HYPH</name>
<evidence type="ECO:0000313" key="3">
    <source>
        <dbReference type="Proteomes" id="UP001055093"/>
    </source>
</evidence>
<sequence length="36" mass="3413">MSCLPVGSIGEAGAPDRGGERIGAGDGAGGRRGDGR</sequence>
<reference evidence="2" key="1">
    <citation type="journal article" date="2021" name="Front. Microbiol.">
        <title>Comprehensive Comparative Genomics and Phenotyping of Methylobacterium Species.</title>
        <authorList>
            <person name="Alessa O."/>
            <person name="Ogura Y."/>
            <person name="Fujitani Y."/>
            <person name="Takami H."/>
            <person name="Hayashi T."/>
            <person name="Sahin N."/>
            <person name="Tani A."/>
        </authorList>
    </citation>
    <scope>NUCLEOTIDE SEQUENCE</scope>
    <source>
        <strain evidence="2">DSM 14458</strain>
    </source>
</reference>
<evidence type="ECO:0000256" key="1">
    <source>
        <dbReference type="SAM" id="MobiDB-lite"/>
    </source>
</evidence>
<comment type="caution">
    <text evidence="2">The sequence shown here is derived from an EMBL/GenBank/DDBJ whole genome shotgun (WGS) entry which is preliminary data.</text>
</comment>
<evidence type="ECO:0000313" key="2">
    <source>
        <dbReference type="EMBL" id="GJE78581.1"/>
    </source>
</evidence>
<organism evidence="2 3">
    <name type="scientific">Methylorubrum suomiense</name>
    <dbReference type="NCBI Taxonomy" id="144191"/>
    <lineage>
        <taxon>Bacteria</taxon>
        <taxon>Pseudomonadati</taxon>
        <taxon>Pseudomonadota</taxon>
        <taxon>Alphaproteobacteria</taxon>
        <taxon>Hyphomicrobiales</taxon>
        <taxon>Methylobacteriaceae</taxon>
        <taxon>Methylorubrum</taxon>
    </lineage>
</organism>